<dbReference type="AlphaFoldDB" id="A0A1W1CIC8"/>
<accession>A0A1W1CIC8</accession>
<dbReference type="EMBL" id="FPHF01000086">
    <property type="protein sequence ID" value="SFV65421.1"/>
    <property type="molecule type" value="Genomic_DNA"/>
</dbReference>
<sequence length="239" mass="27342">MSENQINIKAGNHRVYPCENEKKTALVNKLIEDNKELDIVVVCSTDVSTLKEAIDSKNVRVVEDRELVKDKEMKCEFLISFDMPVKAIVYMARVSRASNKAVMILNESEQRLLHSIETLLGRAIKQEVLEDFMYELPKPKEFDPKARKKLTKSQITEIAKQRHEDATKSDKTIEMEKQWAKKKRDENKYLGDDENGKAKFSGKSGDRNHAHDGTPRVKYGGPKAGGKRINIKARKPKED</sequence>
<name>A0A1W1CIC8_9ZZZZ</name>
<feature type="compositionally biased region" description="Basic and acidic residues" evidence="1">
    <location>
        <begin position="160"/>
        <end position="197"/>
    </location>
</feature>
<reference evidence="2" key="1">
    <citation type="submission" date="2016-10" db="EMBL/GenBank/DDBJ databases">
        <authorList>
            <person name="de Groot N.N."/>
        </authorList>
    </citation>
    <scope>NUCLEOTIDE SEQUENCE</scope>
</reference>
<proteinExistence type="predicted"/>
<feature type="region of interest" description="Disordered" evidence="1">
    <location>
        <begin position="160"/>
        <end position="239"/>
    </location>
</feature>
<evidence type="ECO:0000313" key="2">
    <source>
        <dbReference type="EMBL" id="SFV65421.1"/>
    </source>
</evidence>
<feature type="compositionally biased region" description="Basic residues" evidence="1">
    <location>
        <begin position="225"/>
        <end position="239"/>
    </location>
</feature>
<feature type="compositionally biased region" description="Basic and acidic residues" evidence="1">
    <location>
        <begin position="204"/>
        <end position="215"/>
    </location>
</feature>
<protein>
    <submittedName>
        <fullName evidence="2">ABR064Wp</fullName>
    </submittedName>
</protein>
<evidence type="ECO:0000256" key="1">
    <source>
        <dbReference type="SAM" id="MobiDB-lite"/>
    </source>
</evidence>
<dbReference type="InterPro" id="IPR027417">
    <property type="entry name" value="P-loop_NTPase"/>
</dbReference>
<dbReference type="Gene3D" id="3.40.50.300">
    <property type="entry name" value="P-loop containing nucleotide triphosphate hydrolases"/>
    <property type="match status" value="1"/>
</dbReference>
<organism evidence="2">
    <name type="scientific">hydrothermal vent metagenome</name>
    <dbReference type="NCBI Taxonomy" id="652676"/>
    <lineage>
        <taxon>unclassified sequences</taxon>
        <taxon>metagenomes</taxon>
        <taxon>ecological metagenomes</taxon>
    </lineage>
</organism>
<gene>
    <name evidence="2" type="ORF">MNB_SM-4-866</name>
</gene>